<dbReference type="PANTHER" id="PTHR36337">
    <property type="entry name" value="OBSCURIN-LIKE PROTEIN"/>
    <property type="match status" value="1"/>
</dbReference>
<feature type="domain" description="MBD" evidence="7">
    <location>
        <begin position="263"/>
        <end position="335"/>
    </location>
</feature>
<dbReference type="InterPro" id="IPR001739">
    <property type="entry name" value="Methyl_CpG_DNA-bd"/>
</dbReference>
<comment type="subcellular location">
    <subcellularLocation>
        <location evidence="1">Nucleus</location>
    </subcellularLocation>
</comment>
<accession>A0AAU9M8E4</accession>
<gene>
    <name evidence="8" type="ORF">LVIROSA_LOCUS5866</name>
</gene>
<comment type="caution">
    <text evidence="8">The sequence shown here is derived from an EMBL/GenBank/DDBJ whole genome shotgun (WGS) entry which is preliminary data.</text>
</comment>
<dbReference type="PROSITE" id="PS50982">
    <property type="entry name" value="MBD"/>
    <property type="match status" value="2"/>
</dbReference>
<dbReference type="EMBL" id="CAKMRJ010000113">
    <property type="protein sequence ID" value="CAH1418260.1"/>
    <property type="molecule type" value="Genomic_DNA"/>
</dbReference>
<keyword evidence="5" id="KW-0539">Nucleus</keyword>
<dbReference type="SUPFAM" id="SSF54171">
    <property type="entry name" value="DNA-binding domain"/>
    <property type="match status" value="2"/>
</dbReference>
<keyword evidence="3" id="KW-0238">DNA-binding</keyword>
<evidence type="ECO:0000256" key="3">
    <source>
        <dbReference type="ARBA" id="ARBA00023125"/>
    </source>
</evidence>
<evidence type="ECO:0000256" key="4">
    <source>
        <dbReference type="ARBA" id="ARBA00023163"/>
    </source>
</evidence>
<protein>
    <recommendedName>
        <fullName evidence="7">MBD domain-containing protein</fullName>
    </recommendedName>
</protein>
<proteinExistence type="predicted"/>
<dbReference type="PANTHER" id="PTHR36337:SF1">
    <property type="entry name" value="OBSCURIN-LIKE PROTEIN"/>
    <property type="match status" value="1"/>
</dbReference>
<evidence type="ECO:0000256" key="6">
    <source>
        <dbReference type="SAM" id="MobiDB-lite"/>
    </source>
</evidence>
<evidence type="ECO:0000313" key="8">
    <source>
        <dbReference type="EMBL" id="CAH1418260.1"/>
    </source>
</evidence>
<evidence type="ECO:0000259" key="7">
    <source>
        <dbReference type="PROSITE" id="PS50982"/>
    </source>
</evidence>
<feature type="domain" description="MBD" evidence="7">
    <location>
        <begin position="422"/>
        <end position="493"/>
    </location>
</feature>
<keyword evidence="2" id="KW-0805">Transcription regulation</keyword>
<evidence type="ECO:0000256" key="1">
    <source>
        <dbReference type="ARBA" id="ARBA00004123"/>
    </source>
</evidence>
<dbReference type="Proteomes" id="UP001157418">
    <property type="component" value="Unassembled WGS sequence"/>
</dbReference>
<evidence type="ECO:0000256" key="5">
    <source>
        <dbReference type="ARBA" id="ARBA00023242"/>
    </source>
</evidence>
<dbReference type="InterPro" id="IPR016177">
    <property type="entry name" value="DNA-bd_dom_sf"/>
</dbReference>
<dbReference type="Pfam" id="PF01429">
    <property type="entry name" value="MBD"/>
    <property type="match status" value="2"/>
</dbReference>
<feature type="region of interest" description="Disordered" evidence="6">
    <location>
        <begin position="180"/>
        <end position="199"/>
    </location>
</feature>
<evidence type="ECO:0000256" key="2">
    <source>
        <dbReference type="ARBA" id="ARBA00023015"/>
    </source>
</evidence>
<dbReference type="GO" id="GO:0005634">
    <property type="term" value="C:nucleus"/>
    <property type="evidence" value="ECO:0007669"/>
    <property type="project" value="UniProtKB-SubCell"/>
</dbReference>
<evidence type="ECO:0000313" key="9">
    <source>
        <dbReference type="Proteomes" id="UP001157418"/>
    </source>
</evidence>
<sequence>MGKYRVESVHFGVVARFQVLSFPYKLAIRLQIQEAYPSDYQWAITLLVYNYMQRSLEGYPGVTPFEGMTYGVAAIVSEFPKEPNSWNDLHDELEPCNKLLDLLLRLLSLVDIQVLPSLMKLLAQLVVELPEDGQNMVLNDLFAQVADSDDVTRKPTLVSWVTQKLLLLFMDPKMELGKTKTLKRPSLKSSGSQKPDRVSKSLSLPEVAAAISVLLGFAPPSTFSRRKAQPVTDDNDYALQRQLAVVDVVTPISHSISNSDSSAITPLSSPFSLPDGWFVHPVPRSDGLRVDKYYIESETGRKFRSRREVKRYLNVEEYKATRSRPLRLAYRIKNTLDLKMITSQANYYNDPNTERKFRSLKDVERNLTKGSTSTKSTTKRLKYHEKHLQSCSSRKKIVSRGKRLDFEEDKYNQYQLVNVTPTSFQSSSTFTLPDGWIVEEVPRKTGDHIDRYYYEPGTGQKFRSLTAVQKHIAELEENAPLSVVLEELRENNLPIAKAFKLSNSIKNHGSYDSWKKSVLKKDEGSSSFTTSPPSKINWVIASSGGQNWDAFIGDNPIPDSLKQEWNERFLLAIGNGNQNESVSA</sequence>
<dbReference type="GO" id="GO:0003677">
    <property type="term" value="F:DNA binding"/>
    <property type="evidence" value="ECO:0007669"/>
    <property type="project" value="UniProtKB-KW"/>
</dbReference>
<dbReference type="AlphaFoldDB" id="A0AAU9M8E4"/>
<keyword evidence="4" id="KW-0804">Transcription</keyword>
<organism evidence="8 9">
    <name type="scientific">Lactuca virosa</name>
    <dbReference type="NCBI Taxonomy" id="75947"/>
    <lineage>
        <taxon>Eukaryota</taxon>
        <taxon>Viridiplantae</taxon>
        <taxon>Streptophyta</taxon>
        <taxon>Embryophyta</taxon>
        <taxon>Tracheophyta</taxon>
        <taxon>Spermatophyta</taxon>
        <taxon>Magnoliopsida</taxon>
        <taxon>eudicotyledons</taxon>
        <taxon>Gunneridae</taxon>
        <taxon>Pentapetalae</taxon>
        <taxon>asterids</taxon>
        <taxon>campanulids</taxon>
        <taxon>Asterales</taxon>
        <taxon>Asteraceae</taxon>
        <taxon>Cichorioideae</taxon>
        <taxon>Cichorieae</taxon>
        <taxon>Lactucinae</taxon>
        <taxon>Lactuca</taxon>
    </lineage>
</organism>
<name>A0AAU9M8E4_9ASTR</name>
<dbReference type="Gene3D" id="3.30.890.10">
    <property type="entry name" value="Methyl-cpg-binding Protein 2, Chain A"/>
    <property type="match status" value="2"/>
</dbReference>
<reference evidence="8 9" key="1">
    <citation type="submission" date="2022-01" db="EMBL/GenBank/DDBJ databases">
        <authorList>
            <person name="Xiong W."/>
            <person name="Schranz E."/>
        </authorList>
    </citation>
    <scope>NUCLEOTIDE SEQUENCE [LARGE SCALE GENOMIC DNA]</scope>
</reference>
<keyword evidence="9" id="KW-1185">Reference proteome</keyword>